<proteinExistence type="predicted"/>
<dbReference type="EMBL" id="CM046121">
    <property type="protein sequence ID" value="KAI8434205.1"/>
    <property type="molecule type" value="Genomic_DNA"/>
</dbReference>
<name>A0ACC0KDA7_CHOFU</name>
<organism evidence="1 2">
    <name type="scientific">Choristoneura fumiferana</name>
    <name type="common">Spruce budworm moth</name>
    <name type="synonym">Archips fumiferana</name>
    <dbReference type="NCBI Taxonomy" id="7141"/>
    <lineage>
        <taxon>Eukaryota</taxon>
        <taxon>Metazoa</taxon>
        <taxon>Ecdysozoa</taxon>
        <taxon>Arthropoda</taxon>
        <taxon>Hexapoda</taxon>
        <taxon>Insecta</taxon>
        <taxon>Pterygota</taxon>
        <taxon>Neoptera</taxon>
        <taxon>Endopterygota</taxon>
        <taxon>Lepidoptera</taxon>
        <taxon>Glossata</taxon>
        <taxon>Ditrysia</taxon>
        <taxon>Tortricoidea</taxon>
        <taxon>Tortricidae</taxon>
        <taxon>Tortricinae</taxon>
        <taxon>Choristoneura</taxon>
    </lineage>
</organism>
<accession>A0ACC0KDA7</accession>
<protein>
    <submittedName>
        <fullName evidence="1">Uncharacterized protein</fullName>
    </submittedName>
</protein>
<evidence type="ECO:0000313" key="2">
    <source>
        <dbReference type="Proteomes" id="UP001064048"/>
    </source>
</evidence>
<comment type="caution">
    <text evidence="1">The sequence shown here is derived from an EMBL/GenBank/DDBJ whole genome shotgun (WGS) entry which is preliminary data.</text>
</comment>
<keyword evidence="2" id="KW-1185">Reference proteome</keyword>
<evidence type="ECO:0000313" key="1">
    <source>
        <dbReference type="EMBL" id="KAI8434205.1"/>
    </source>
</evidence>
<reference evidence="1 2" key="1">
    <citation type="journal article" date="2022" name="Genome Biol. Evol.">
        <title>The Spruce Budworm Genome: Reconstructing the Evolutionary History of Antifreeze Proteins.</title>
        <authorList>
            <person name="Beliveau C."/>
            <person name="Gagne P."/>
            <person name="Picq S."/>
            <person name="Vernygora O."/>
            <person name="Keeling C.I."/>
            <person name="Pinkney K."/>
            <person name="Doucet D."/>
            <person name="Wen F."/>
            <person name="Johnston J.S."/>
            <person name="Maaroufi H."/>
            <person name="Boyle B."/>
            <person name="Laroche J."/>
            <person name="Dewar K."/>
            <person name="Juretic N."/>
            <person name="Blackburn G."/>
            <person name="Nisole A."/>
            <person name="Brunet B."/>
            <person name="Brandao M."/>
            <person name="Lumley L."/>
            <person name="Duan J."/>
            <person name="Quan G."/>
            <person name="Lucarotti C.J."/>
            <person name="Roe A.D."/>
            <person name="Sperling F.A.H."/>
            <person name="Levesque R.C."/>
            <person name="Cusson M."/>
        </authorList>
    </citation>
    <scope>NUCLEOTIDE SEQUENCE [LARGE SCALE GENOMIC DNA]</scope>
    <source>
        <strain evidence="1">Glfc:IPQL:Cfum</strain>
    </source>
</reference>
<gene>
    <name evidence="1" type="ORF">MSG28_012312</name>
</gene>
<sequence>MALAKIFEYLKVKLDDGFTDKCSNAFSEYLFLTYTFHQSEELINAVYELPWEYMNTSNRRTVMFFLYKVQTPMSLKAMKVVPVGIQTMAGILKTSLSYFMMLTTVAAGD</sequence>
<dbReference type="Proteomes" id="UP001064048">
    <property type="component" value="Chromosome 21"/>
</dbReference>